<comment type="caution">
    <text evidence="2">The sequence shown here is derived from an EMBL/GenBank/DDBJ whole genome shotgun (WGS) entry which is preliminary data.</text>
</comment>
<protein>
    <submittedName>
        <fullName evidence="2">Uncharacterized protein</fullName>
    </submittedName>
</protein>
<proteinExistence type="predicted"/>
<organism evidence="2 3">
    <name type="scientific">Portunus trituberculatus</name>
    <name type="common">Swimming crab</name>
    <name type="synonym">Neptunus trituberculatus</name>
    <dbReference type="NCBI Taxonomy" id="210409"/>
    <lineage>
        <taxon>Eukaryota</taxon>
        <taxon>Metazoa</taxon>
        <taxon>Ecdysozoa</taxon>
        <taxon>Arthropoda</taxon>
        <taxon>Crustacea</taxon>
        <taxon>Multicrustacea</taxon>
        <taxon>Malacostraca</taxon>
        <taxon>Eumalacostraca</taxon>
        <taxon>Eucarida</taxon>
        <taxon>Decapoda</taxon>
        <taxon>Pleocyemata</taxon>
        <taxon>Brachyura</taxon>
        <taxon>Eubrachyura</taxon>
        <taxon>Portunoidea</taxon>
        <taxon>Portunidae</taxon>
        <taxon>Portuninae</taxon>
        <taxon>Portunus</taxon>
    </lineage>
</organism>
<name>A0A5B7ETM5_PORTR</name>
<evidence type="ECO:0000256" key="1">
    <source>
        <dbReference type="SAM" id="MobiDB-lite"/>
    </source>
</evidence>
<sequence>MRPPQTSTTTSAPSSSPSEKKRKKSERVYNPSQRNFSRQSLRFEIKGREEGKRSDFLIYVFFG</sequence>
<evidence type="ECO:0000313" key="2">
    <source>
        <dbReference type="EMBL" id="MPC36588.1"/>
    </source>
</evidence>
<feature type="compositionally biased region" description="Low complexity" evidence="1">
    <location>
        <begin position="1"/>
        <end position="17"/>
    </location>
</feature>
<keyword evidence="3" id="KW-1185">Reference proteome</keyword>
<dbReference type="AlphaFoldDB" id="A0A5B7ETM5"/>
<dbReference type="EMBL" id="VSRR010003553">
    <property type="protein sequence ID" value="MPC36588.1"/>
    <property type="molecule type" value="Genomic_DNA"/>
</dbReference>
<accession>A0A5B7ETM5</accession>
<evidence type="ECO:0000313" key="3">
    <source>
        <dbReference type="Proteomes" id="UP000324222"/>
    </source>
</evidence>
<feature type="region of interest" description="Disordered" evidence="1">
    <location>
        <begin position="1"/>
        <end position="37"/>
    </location>
</feature>
<gene>
    <name evidence="2" type="ORF">E2C01_030051</name>
</gene>
<reference evidence="2 3" key="1">
    <citation type="submission" date="2019-05" db="EMBL/GenBank/DDBJ databases">
        <title>Another draft genome of Portunus trituberculatus and its Hox gene families provides insights of decapod evolution.</title>
        <authorList>
            <person name="Jeong J.-H."/>
            <person name="Song I."/>
            <person name="Kim S."/>
            <person name="Choi T."/>
            <person name="Kim D."/>
            <person name="Ryu S."/>
            <person name="Kim W."/>
        </authorList>
    </citation>
    <scope>NUCLEOTIDE SEQUENCE [LARGE SCALE GENOMIC DNA]</scope>
    <source>
        <tissue evidence="2">Muscle</tissue>
    </source>
</reference>
<dbReference type="Proteomes" id="UP000324222">
    <property type="component" value="Unassembled WGS sequence"/>
</dbReference>